<dbReference type="SUPFAM" id="SSF46626">
    <property type="entry name" value="Cytochrome c"/>
    <property type="match status" value="1"/>
</dbReference>
<dbReference type="GO" id="GO:0020037">
    <property type="term" value="F:heme binding"/>
    <property type="evidence" value="ECO:0007669"/>
    <property type="project" value="InterPro"/>
</dbReference>
<dbReference type="GO" id="GO:0033573">
    <property type="term" value="C:high-affinity iron permease complex"/>
    <property type="evidence" value="ECO:0007669"/>
    <property type="project" value="InterPro"/>
</dbReference>
<keyword evidence="3" id="KW-0349">Heme</keyword>
<feature type="transmembrane region" description="Helical" evidence="9">
    <location>
        <begin position="602"/>
        <end position="627"/>
    </location>
</feature>
<evidence type="ECO:0000313" key="11">
    <source>
        <dbReference type="EMBL" id="VAV87126.1"/>
    </source>
</evidence>
<dbReference type="InterPro" id="IPR036909">
    <property type="entry name" value="Cyt_c-like_dom_sf"/>
</dbReference>
<evidence type="ECO:0000256" key="2">
    <source>
        <dbReference type="ARBA" id="ARBA00008333"/>
    </source>
</evidence>
<feature type="transmembrane region" description="Helical" evidence="9">
    <location>
        <begin position="416"/>
        <end position="435"/>
    </location>
</feature>
<accession>A0A3B0RE39</accession>
<name>A0A3B0RE39_9ZZZZ</name>
<dbReference type="AlphaFoldDB" id="A0A3B0RE39"/>
<dbReference type="InterPro" id="IPR009056">
    <property type="entry name" value="Cyt_c-like_dom"/>
</dbReference>
<feature type="transmembrane region" description="Helical" evidence="9">
    <location>
        <begin position="561"/>
        <end position="582"/>
    </location>
</feature>
<dbReference type="GO" id="GO:0009055">
    <property type="term" value="F:electron transfer activity"/>
    <property type="evidence" value="ECO:0007669"/>
    <property type="project" value="InterPro"/>
</dbReference>
<evidence type="ECO:0000256" key="1">
    <source>
        <dbReference type="ARBA" id="ARBA00004141"/>
    </source>
</evidence>
<dbReference type="EMBL" id="UOED01000021">
    <property type="protein sequence ID" value="VAV87126.1"/>
    <property type="molecule type" value="Genomic_DNA"/>
</dbReference>
<evidence type="ECO:0000256" key="5">
    <source>
        <dbReference type="ARBA" id="ARBA00022723"/>
    </source>
</evidence>
<evidence type="ECO:0000256" key="4">
    <source>
        <dbReference type="ARBA" id="ARBA00022692"/>
    </source>
</evidence>
<evidence type="ECO:0000256" key="9">
    <source>
        <dbReference type="SAM" id="Phobius"/>
    </source>
</evidence>
<feature type="transmembrane region" description="Helical" evidence="9">
    <location>
        <begin position="530"/>
        <end position="549"/>
    </location>
</feature>
<dbReference type="Gene3D" id="1.10.760.10">
    <property type="entry name" value="Cytochrome c-like domain"/>
    <property type="match status" value="1"/>
</dbReference>
<sequence>MKRFILFYLTVASILITTAISHAEPVDRLIQLIDYVGVDYHKAVVDGRIVSSTEYAEMVEFATTIEQLSGQLPGSSSTASLPDQVNQLKNLIAEKAPADQIAALASIMRTVLIKSHDLTVTPDKMPNLARGKALYAANCAACHGLNGDGKGPASITLEPKPTNFLDTDRYEKRSLYGLFSTITYGVEGTAMTDFSRLTNAERWDLTAYVGQLGARDDAARRGETVWQQFKGRQKAVSTDLFTTLSPEEAAQKWENGTDLMAYLRQSPEVLFARDTSPIVFAQTMIRESYQAYQNGNKSQAYEKALSAYLDGFELVEASLAAIDTPLLKETERAMAQYRNFMQKKAAPPVITAQYQKLLPLLDQAQQRLSEKNSLTPAAAFVASLVILLREGLEALLVIIALSAFLMKTDRRDAMPYLHFGWVSALVLGGATWLVSERLLQISGATREVTEGVAALTASAVLLFVSYWLHNKTSAGGWQKFIQGSVESALKGSKLWGLAGLSFITVYREVFETILFYQALWVQTAGNSANAVIEGFLAATLILMVIAWGAIKYSVRLPLRQFFAATGALLLVLAFIFAGKGIAALQEAGKIAQTLTSFPTIEWLGIFPSREGLVLQAAVLLIALLVYLKGRKAPLKG</sequence>
<gene>
    <name evidence="11" type="ORF">MNBD_ALPHA02-445</name>
</gene>
<dbReference type="PANTHER" id="PTHR31632">
    <property type="entry name" value="IRON TRANSPORTER FTH1"/>
    <property type="match status" value="1"/>
</dbReference>
<dbReference type="GO" id="GO:0046872">
    <property type="term" value="F:metal ion binding"/>
    <property type="evidence" value="ECO:0007669"/>
    <property type="project" value="UniProtKB-KW"/>
</dbReference>
<comment type="subcellular location">
    <subcellularLocation>
        <location evidence="1">Membrane</location>
        <topology evidence="1">Multi-pass membrane protein</topology>
    </subcellularLocation>
</comment>
<reference evidence="11" key="1">
    <citation type="submission" date="2018-06" db="EMBL/GenBank/DDBJ databases">
        <authorList>
            <person name="Zhirakovskaya E."/>
        </authorList>
    </citation>
    <scope>NUCLEOTIDE SEQUENCE</scope>
</reference>
<dbReference type="GO" id="GO:0015093">
    <property type="term" value="F:ferrous iron transmembrane transporter activity"/>
    <property type="evidence" value="ECO:0007669"/>
    <property type="project" value="TreeGrafter"/>
</dbReference>
<evidence type="ECO:0000256" key="7">
    <source>
        <dbReference type="ARBA" id="ARBA00023004"/>
    </source>
</evidence>
<dbReference type="PROSITE" id="PS51007">
    <property type="entry name" value="CYTC"/>
    <property type="match status" value="1"/>
</dbReference>
<proteinExistence type="inferred from homology"/>
<feature type="domain" description="Cytochrome c" evidence="10">
    <location>
        <begin position="126"/>
        <end position="213"/>
    </location>
</feature>
<keyword evidence="4 9" id="KW-0812">Transmembrane</keyword>
<keyword evidence="8 9" id="KW-0472">Membrane</keyword>
<dbReference type="Pfam" id="PF03239">
    <property type="entry name" value="FTR1"/>
    <property type="match status" value="1"/>
</dbReference>
<keyword evidence="5" id="KW-0479">Metal-binding</keyword>
<dbReference type="PANTHER" id="PTHR31632:SF2">
    <property type="entry name" value="PLASMA MEMBRANE IRON PERMEASE"/>
    <property type="match status" value="1"/>
</dbReference>
<keyword evidence="7" id="KW-0408">Iron</keyword>
<dbReference type="InterPro" id="IPR004923">
    <property type="entry name" value="FTR1/Fip1/EfeU"/>
</dbReference>
<evidence type="ECO:0000256" key="6">
    <source>
        <dbReference type="ARBA" id="ARBA00022989"/>
    </source>
</evidence>
<protein>
    <recommendedName>
        <fullName evidence="10">Cytochrome c domain-containing protein</fullName>
    </recommendedName>
</protein>
<organism evidence="11">
    <name type="scientific">hydrothermal vent metagenome</name>
    <dbReference type="NCBI Taxonomy" id="652676"/>
    <lineage>
        <taxon>unclassified sequences</taxon>
        <taxon>metagenomes</taxon>
        <taxon>ecological metagenomes</taxon>
    </lineage>
</organism>
<evidence type="ECO:0000256" key="8">
    <source>
        <dbReference type="ARBA" id="ARBA00023136"/>
    </source>
</evidence>
<feature type="transmembrane region" description="Helical" evidence="9">
    <location>
        <begin position="451"/>
        <end position="469"/>
    </location>
</feature>
<comment type="similarity">
    <text evidence="2">Belongs to the oxidase-dependent Fe transporter (OFeT) (TC 9.A.10.1) family.</text>
</comment>
<dbReference type="Pfam" id="PF00034">
    <property type="entry name" value="Cytochrom_C"/>
    <property type="match status" value="1"/>
</dbReference>
<evidence type="ECO:0000259" key="10">
    <source>
        <dbReference type="PROSITE" id="PS51007"/>
    </source>
</evidence>
<evidence type="ECO:0000256" key="3">
    <source>
        <dbReference type="ARBA" id="ARBA00022617"/>
    </source>
</evidence>
<keyword evidence="6 9" id="KW-1133">Transmembrane helix</keyword>